<keyword evidence="1" id="KW-1185">Reference proteome</keyword>
<organism evidence="1 2">
    <name type="scientific">Nicotiana sylvestris</name>
    <name type="common">Wood tobacco</name>
    <name type="synonym">South American tobacco</name>
    <dbReference type="NCBI Taxonomy" id="4096"/>
    <lineage>
        <taxon>Eukaryota</taxon>
        <taxon>Viridiplantae</taxon>
        <taxon>Streptophyta</taxon>
        <taxon>Embryophyta</taxon>
        <taxon>Tracheophyta</taxon>
        <taxon>Spermatophyta</taxon>
        <taxon>Magnoliopsida</taxon>
        <taxon>eudicotyledons</taxon>
        <taxon>Gunneridae</taxon>
        <taxon>Pentapetalae</taxon>
        <taxon>asterids</taxon>
        <taxon>lamiids</taxon>
        <taxon>Solanales</taxon>
        <taxon>Solanaceae</taxon>
        <taxon>Nicotianoideae</taxon>
        <taxon>Nicotianeae</taxon>
        <taxon>Nicotiana</taxon>
    </lineage>
</organism>
<dbReference type="PANTHER" id="PTHR33067">
    <property type="entry name" value="RNA-DIRECTED DNA POLYMERASE-RELATED"/>
    <property type="match status" value="1"/>
</dbReference>
<dbReference type="Gene3D" id="2.40.70.10">
    <property type="entry name" value="Acid Proteases"/>
    <property type="match status" value="1"/>
</dbReference>
<dbReference type="PANTHER" id="PTHR33067:SF9">
    <property type="entry name" value="RNA-DIRECTED DNA POLYMERASE"/>
    <property type="match status" value="1"/>
</dbReference>
<dbReference type="RefSeq" id="XP_009793450.1">
    <property type="nucleotide sequence ID" value="XM_009795148.1"/>
</dbReference>
<dbReference type="eggNOG" id="KOG0017">
    <property type="taxonomic scope" value="Eukaryota"/>
</dbReference>
<dbReference type="InterPro" id="IPR021109">
    <property type="entry name" value="Peptidase_aspartic_dom_sf"/>
</dbReference>
<dbReference type="Proteomes" id="UP000189701">
    <property type="component" value="Unplaced"/>
</dbReference>
<accession>A0A1U7Y3U1</accession>
<reference evidence="1" key="1">
    <citation type="journal article" date="2013" name="Genome Biol.">
        <title>Reference genomes and transcriptomes of Nicotiana sylvestris and Nicotiana tomentosiformis.</title>
        <authorList>
            <person name="Sierro N."/>
            <person name="Battey J.N."/>
            <person name="Ouadi S."/>
            <person name="Bovet L."/>
            <person name="Goepfert S."/>
            <person name="Bakaher N."/>
            <person name="Peitsch M.C."/>
            <person name="Ivanov N.V."/>
        </authorList>
    </citation>
    <scope>NUCLEOTIDE SEQUENCE [LARGE SCALE GENOMIC DNA]</scope>
</reference>
<evidence type="ECO:0000313" key="2">
    <source>
        <dbReference type="RefSeq" id="XP_009793450.1"/>
    </source>
</evidence>
<sequence>MGKISQYLNTHPKCALPSDTVVNLKGGNNTRHAKSIITKNGRGENEPTSIEKKFVNGDQIIKEEGIPQNGVQVQDDIQIDIDNRVEETLEEVNPSRENIIDILDSVVQKAKVPLPNPPPYTLKGSLSKMEQMPGYAKFMKDLVTKKKSMNFEIIKVTHQVSAIVHFMDHKLVDPDTFTIPCIIRSANFSKSLCDLSENINLMPYSVIKPLGIGKPRPITMRLKMADRTMKRPLGVIEDVLVRVDQFIHPADFVILDCEVDYEVPIIPGRSFLSMDKTLCDVEVGELTFGVGDERVVDSILAVLQRRKKAIRWNLADIRAADLLLKLRDGMKRSADRTQFVRPQIKRLWKK</sequence>
<reference evidence="2" key="2">
    <citation type="submission" date="2025-08" db="UniProtKB">
        <authorList>
            <consortium name="RefSeq"/>
        </authorList>
    </citation>
    <scope>IDENTIFICATION</scope>
    <source>
        <tissue evidence="2">Leaf</tissue>
    </source>
</reference>
<evidence type="ECO:0000313" key="1">
    <source>
        <dbReference type="Proteomes" id="UP000189701"/>
    </source>
</evidence>
<protein>
    <submittedName>
        <fullName evidence="2">Uncharacterized protein LOC104240319</fullName>
    </submittedName>
</protein>
<proteinExistence type="predicted"/>
<gene>
    <name evidence="2" type="primary">LOC104240319</name>
</gene>
<dbReference type="AlphaFoldDB" id="A0A1U7Y3U1"/>
<name>A0A1U7Y3U1_NICSY</name>